<accession>A0A0Q3F7P4</accession>
<dbReference type="Proteomes" id="UP000008810">
    <property type="component" value="Chromosome 3"/>
</dbReference>
<dbReference type="InterPro" id="IPR001810">
    <property type="entry name" value="F-box_dom"/>
</dbReference>
<dbReference type="OrthoDB" id="606837at2759"/>
<proteinExistence type="predicted"/>
<evidence type="ECO:0000313" key="5">
    <source>
        <dbReference type="Proteomes" id="UP000008810"/>
    </source>
</evidence>
<dbReference type="Pfam" id="PF14299">
    <property type="entry name" value="PP2"/>
    <property type="match status" value="1"/>
</dbReference>
<dbReference type="RefSeq" id="XP_003571495.2">
    <property type="nucleotide sequence ID" value="XM_003571447.4"/>
</dbReference>
<dbReference type="PANTHER" id="PTHR32278">
    <property type="entry name" value="F-BOX DOMAIN-CONTAINING PROTEIN"/>
    <property type="match status" value="1"/>
</dbReference>
<feature type="domain" description="F-box" evidence="2">
    <location>
        <begin position="24"/>
        <end position="66"/>
    </location>
</feature>
<reference evidence="4" key="3">
    <citation type="submission" date="2018-08" db="UniProtKB">
        <authorList>
            <consortium name="EnsemblPlants"/>
        </authorList>
    </citation>
    <scope>IDENTIFICATION</scope>
    <source>
        <strain evidence="4">cv. Bd21</strain>
    </source>
</reference>
<protein>
    <recommendedName>
        <fullName evidence="2">F-box domain-containing protein</fullName>
    </recommendedName>
</protein>
<dbReference type="EMBL" id="CM000882">
    <property type="protein sequence ID" value="KQJ95438.1"/>
    <property type="molecule type" value="Genomic_DNA"/>
</dbReference>
<dbReference type="FunCoup" id="A0A0Q3F7P4">
    <property type="interactions" value="16"/>
</dbReference>
<evidence type="ECO:0000259" key="2">
    <source>
        <dbReference type="Pfam" id="PF12937"/>
    </source>
</evidence>
<dbReference type="ExpressionAtlas" id="A0A0Q3F7P4">
    <property type="expression patterns" value="baseline and differential"/>
</dbReference>
<dbReference type="InterPro" id="IPR025886">
    <property type="entry name" value="PP2-like"/>
</dbReference>
<dbReference type="Gramene" id="KQJ95438">
    <property type="protein sequence ID" value="KQJ95438"/>
    <property type="gene ID" value="BRADI_3g17208v3"/>
</dbReference>
<dbReference type="EnsemblPlants" id="KQJ95438">
    <property type="protein sequence ID" value="KQJ95438"/>
    <property type="gene ID" value="BRADI_3g17208v3"/>
</dbReference>
<dbReference type="STRING" id="15368.A0A0Q3F7P4"/>
<dbReference type="CDD" id="cd22162">
    <property type="entry name" value="F-box_AtSKIP3-like"/>
    <property type="match status" value="1"/>
</dbReference>
<name>A0A0Q3F7P4_BRADI</name>
<feature type="region of interest" description="Disordered" evidence="1">
    <location>
        <begin position="1"/>
        <end position="21"/>
    </location>
</feature>
<dbReference type="PANTHER" id="PTHR32278:SF12">
    <property type="entry name" value="OS08G0150700 PROTEIN"/>
    <property type="match status" value="1"/>
</dbReference>
<evidence type="ECO:0000256" key="1">
    <source>
        <dbReference type="SAM" id="MobiDB-lite"/>
    </source>
</evidence>
<dbReference type="Gene3D" id="1.20.1280.50">
    <property type="match status" value="1"/>
</dbReference>
<evidence type="ECO:0000313" key="3">
    <source>
        <dbReference type="EMBL" id="KQJ95438.1"/>
    </source>
</evidence>
<gene>
    <name evidence="4" type="primary">LOC100838003</name>
    <name evidence="3" type="ORF">BRADI_3g17208v3</name>
</gene>
<sequence length="295" mass="31811">MGSQAAAAEEEQSRGSTAARANMGDLPESCVAHVLALTSPRDACRCAAVSPTFRDAAGSDAVWARFLPPDYRALLPPPARSSKKEAYLGLADSAAVLMEDGGGGGMAVWLAKGSGGKCVALSARRLCLPWDDGELCWRWTPHPLSRFSEVAQLVDCTCLDIYAHLPASMLTPATAYVAYLVFATVDGHRGLSFPDQETTVSVGDHITSRHTVCLRPDIVETHRFIGLEGCGSDDVRVPALRTDGWWEMEMGRLRTGGDHAMAREEEEVVASFEVLGWYPKCGLVVEGVEFRPLCL</sequence>
<reference evidence="3" key="2">
    <citation type="submission" date="2017-06" db="EMBL/GenBank/DDBJ databases">
        <title>WGS assembly of Brachypodium distachyon.</title>
        <authorList>
            <consortium name="The International Brachypodium Initiative"/>
            <person name="Lucas S."/>
            <person name="Harmon-Smith M."/>
            <person name="Lail K."/>
            <person name="Tice H."/>
            <person name="Grimwood J."/>
            <person name="Bruce D."/>
            <person name="Barry K."/>
            <person name="Shu S."/>
            <person name="Lindquist E."/>
            <person name="Wang M."/>
            <person name="Pitluck S."/>
            <person name="Vogel J.P."/>
            <person name="Garvin D.F."/>
            <person name="Mockler T.C."/>
            <person name="Schmutz J."/>
            <person name="Rokhsar D."/>
            <person name="Bevan M.W."/>
        </authorList>
    </citation>
    <scope>NUCLEOTIDE SEQUENCE</scope>
    <source>
        <strain evidence="3">Bd21</strain>
    </source>
</reference>
<evidence type="ECO:0000313" key="4">
    <source>
        <dbReference type="EnsemblPlants" id="KQJ95438"/>
    </source>
</evidence>
<dbReference type="SUPFAM" id="SSF81383">
    <property type="entry name" value="F-box domain"/>
    <property type="match status" value="1"/>
</dbReference>
<dbReference type="Pfam" id="PF12937">
    <property type="entry name" value="F-box-like"/>
    <property type="match status" value="1"/>
</dbReference>
<dbReference type="AlphaFoldDB" id="A0A0Q3F7P4"/>
<organism evidence="3">
    <name type="scientific">Brachypodium distachyon</name>
    <name type="common">Purple false brome</name>
    <name type="synonym">Trachynia distachya</name>
    <dbReference type="NCBI Taxonomy" id="15368"/>
    <lineage>
        <taxon>Eukaryota</taxon>
        <taxon>Viridiplantae</taxon>
        <taxon>Streptophyta</taxon>
        <taxon>Embryophyta</taxon>
        <taxon>Tracheophyta</taxon>
        <taxon>Spermatophyta</taxon>
        <taxon>Magnoliopsida</taxon>
        <taxon>Liliopsida</taxon>
        <taxon>Poales</taxon>
        <taxon>Poaceae</taxon>
        <taxon>BOP clade</taxon>
        <taxon>Pooideae</taxon>
        <taxon>Stipodae</taxon>
        <taxon>Brachypodieae</taxon>
        <taxon>Brachypodium</taxon>
    </lineage>
</organism>
<reference evidence="3 4" key="1">
    <citation type="journal article" date="2010" name="Nature">
        <title>Genome sequencing and analysis of the model grass Brachypodium distachyon.</title>
        <authorList>
            <consortium name="International Brachypodium Initiative"/>
        </authorList>
    </citation>
    <scope>NUCLEOTIDE SEQUENCE [LARGE SCALE GENOMIC DNA]</scope>
    <source>
        <strain evidence="3 4">Bd21</strain>
    </source>
</reference>
<dbReference type="KEGG" id="bdi:100838003"/>
<dbReference type="InterPro" id="IPR036047">
    <property type="entry name" value="F-box-like_dom_sf"/>
</dbReference>
<keyword evidence="5" id="KW-1185">Reference proteome</keyword>
<dbReference type="GeneID" id="100838003"/>